<sequence>MKYAAAFLLCFLTLPVSAAEIGFKGGFTSPDDLGAVYYGAEVSETIDIPNNHKLKLSADYKMTDFSDAAGFMPDTLTQAALGIDITGPEYLFNLKAGVSTDEPFEESDGYFAGIMAAKNVYESGPHKFYLGLVASNKELLDDMYILPAFGYSYTAPNLYILAGSLNMIKWKPAEKVSFEASLSVLGQGKVKGTYHWSRDFRTSLVYSNDTDTYYLGRDYPEDSELKIRIASVSLEAEKDIYEYAKLVLSAGMITSARYYILDDDDEVLRDKKISGGATGSAELRIMF</sequence>
<organism evidence="2 3">
    <name type="scientific">Geovibrio thiophilus</name>
    <dbReference type="NCBI Taxonomy" id="139438"/>
    <lineage>
        <taxon>Bacteria</taxon>
        <taxon>Pseudomonadati</taxon>
        <taxon>Deferribacterota</taxon>
        <taxon>Deferribacteres</taxon>
        <taxon>Deferribacterales</taxon>
        <taxon>Geovibrionaceae</taxon>
        <taxon>Geovibrio</taxon>
    </lineage>
</organism>
<dbReference type="KEGG" id="gtl:EP073_03440"/>
<reference evidence="2 3" key="1">
    <citation type="submission" date="2019-01" db="EMBL/GenBank/DDBJ databases">
        <title>Geovibrio thiophilus DSM 11263, complete genome.</title>
        <authorList>
            <person name="Spring S."/>
            <person name="Bunk B."/>
            <person name="Sproer C."/>
        </authorList>
    </citation>
    <scope>NUCLEOTIDE SEQUENCE [LARGE SCALE GENOMIC DNA]</scope>
    <source>
        <strain evidence="2 3">DSM 11263</strain>
    </source>
</reference>
<dbReference type="Proteomes" id="UP000287502">
    <property type="component" value="Chromosome"/>
</dbReference>
<keyword evidence="3" id="KW-1185">Reference proteome</keyword>
<keyword evidence="1" id="KW-0732">Signal</keyword>
<feature type="chain" id="PRO_5018635744" evidence="1">
    <location>
        <begin position="19"/>
        <end position="287"/>
    </location>
</feature>
<proteinExistence type="predicted"/>
<dbReference type="RefSeq" id="WP_128465776.1">
    <property type="nucleotide sequence ID" value="NZ_CP035108.1"/>
</dbReference>
<dbReference type="EMBL" id="CP035108">
    <property type="protein sequence ID" value="QAR32489.1"/>
    <property type="molecule type" value="Genomic_DNA"/>
</dbReference>
<gene>
    <name evidence="2" type="ORF">EP073_03440</name>
</gene>
<feature type="signal peptide" evidence="1">
    <location>
        <begin position="1"/>
        <end position="18"/>
    </location>
</feature>
<evidence type="ECO:0000313" key="3">
    <source>
        <dbReference type="Proteomes" id="UP000287502"/>
    </source>
</evidence>
<accession>A0A3R5UU22</accession>
<protein>
    <submittedName>
        <fullName evidence="2">Uncharacterized protein</fullName>
    </submittedName>
</protein>
<evidence type="ECO:0000313" key="2">
    <source>
        <dbReference type="EMBL" id="QAR32489.1"/>
    </source>
</evidence>
<name>A0A3R5UU22_9BACT</name>
<evidence type="ECO:0000256" key="1">
    <source>
        <dbReference type="SAM" id="SignalP"/>
    </source>
</evidence>
<dbReference type="AlphaFoldDB" id="A0A3R5UU22"/>